<dbReference type="AlphaFoldDB" id="G3A5K5"/>
<gene>
    <name evidence="2" type="ORF">RALSY_30217</name>
</gene>
<dbReference type="EMBL" id="FR854088">
    <property type="protein sequence ID" value="CCA88476.1"/>
    <property type="molecule type" value="Genomic_DNA"/>
</dbReference>
<organism evidence="2">
    <name type="scientific">Ralstonia syzygii R24</name>
    <dbReference type="NCBI Taxonomy" id="907261"/>
    <lineage>
        <taxon>Bacteria</taxon>
        <taxon>Pseudomonadati</taxon>
        <taxon>Pseudomonadota</taxon>
        <taxon>Betaproteobacteria</taxon>
        <taxon>Burkholderiales</taxon>
        <taxon>Burkholderiaceae</taxon>
        <taxon>Ralstonia</taxon>
        <taxon>Ralstonia solanacearum species complex</taxon>
    </lineage>
</organism>
<dbReference type="RefSeq" id="WP_197331826.1">
    <property type="nucleotide sequence ID" value="NZ_CP115944.1"/>
</dbReference>
<feature type="region of interest" description="Disordered" evidence="1">
    <location>
        <begin position="1"/>
        <end position="34"/>
    </location>
</feature>
<feature type="compositionally biased region" description="Low complexity" evidence="1">
    <location>
        <begin position="18"/>
        <end position="34"/>
    </location>
</feature>
<accession>G3A5K5</accession>
<sequence>MATDAGPGYTANDVLRVGSTNGSSNSSATAGQSAANSTITYPDGLAYRVDLPAHLSGPDGFTKSGQLSGTHNLQNATAALDAQGAIYNLTPTGTAGISELKYSYTNVAGKIVTGSKTVYDPAVYNDQAMLNLSQIVGRHGYQLYLQNQSQWILYLNEGWVNFRVYINTDPKSGLPFVGNIHPIK</sequence>
<reference evidence="2" key="1">
    <citation type="journal article" date="2011" name="PLoS ONE">
        <title>Ralstonia syzygii, the Blood Disease Bacterium and some Asian R. solanacearum strains form a single genomic species despite divergent lifestyles.</title>
        <authorList>
            <person name="Remenant B."/>
            <person name="de Cambiaire J.C."/>
            <person name="Cellier G."/>
            <person name="Jacobs J.M."/>
            <person name="Mangenot S."/>
            <person name="Barbe V."/>
            <person name="Lajus A."/>
            <person name="Vallenet D."/>
            <person name="Medigue C."/>
            <person name="Fegan M."/>
            <person name="Allen C."/>
            <person name="Prior P."/>
        </authorList>
    </citation>
    <scope>NUCLEOTIDE SEQUENCE</scope>
    <source>
        <strain evidence="2">R24</strain>
    </source>
</reference>
<dbReference type="CDD" id="cd20686">
    <property type="entry name" value="CdiA-CT_Ec-like"/>
    <property type="match status" value="1"/>
</dbReference>
<name>G3A5K5_9RALS</name>
<evidence type="ECO:0000313" key="2">
    <source>
        <dbReference type="EMBL" id="CCA88476.1"/>
    </source>
</evidence>
<protein>
    <submittedName>
        <fullName evidence="2">Uncharacterized protein</fullName>
    </submittedName>
</protein>
<proteinExistence type="predicted"/>
<reference evidence="2" key="2">
    <citation type="submission" date="2011-04" db="EMBL/GenBank/DDBJ databases">
        <authorList>
            <person name="Genoscope - CEA"/>
        </authorList>
    </citation>
    <scope>NUCLEOTIDE SEQUENCE</scope>
    <source>
        <strain evidence="2">R24</strain>
    </source>
</reference>
<evidence type="ECO:0000256" key="1">
    <source>
        <dbReference type="SAM" id="MobiDB-lite"/>
    </source>
</evidence>